<dbReference type="Proteomes" id="UP000095283">
    <property type="component" value="Unplaced"/>
</dbReference>
<dbReference type="WBParaSite" id="Hba_11813">
    <property type="protein sequence ID" value="Hba_11813"/>
    <property type="gene ID" value="Hba_11813"/>
</dbReference>
<reference evidence="2" key="1">
    <citation type="submission" date="2016-11" db="UniProtKB">
        <authorList>
            <consortium name="WormBaseParasite"/>
        </authorList>
    </citation>
    <scope>IDENTIFICATION</scope>
</reference>
<protein>
    <submittedName>
        <fullName evidence="2">Amiloride-sensitive sodium channel</fullName>
    </submittedName>
</protein>
<accession>A0A1I7X2W9</accession>
<dbReference type="AlphaFoldDB" id="A0A1I7X2W9"/>
<keyword evidence="1" id="KW-1185">Reference proteome</keyword>
<organism evidence="1 2">
    <name type="scientific">Heterorhabditis bacteriophora</name>
    <name type="common">Entomopathogenic nematode worm</name>
    <dbReference type="NCBI Taxonomy" id="37862"/>
    <lineage>
        <taxon>Eukaryota</taxon>
        <taxon>Metazoa</taxon>
        <taxon>Ecdysozoa</taxon>
        <taxon>Nematoda</taxon>
        <taxon>Chromadorea</taxon>
        <taxon>Rhabditida</taxon>
        <taxon>Rhabditina</taxon>
        <taxon>Rhabditomorpha</taxon>
        <taxon>Strongyloidea</taxon>
        <taxon>Heterorhabditidae</taxon>
        <taxon>Heterorhabditis</taxon>
    </lineage>
</organism>
<name>A0A1I7X2W9_HETBA</name>
<proteinExistence type="predicted"/>
<evidence type="ECO:0000313" key="2">
    <source>
        <dbReference type="WBParaSite" id="Hba_11813"/>
    </source>
</evidence>
<sequence length="360" mass="41419">MPFLSLSLAARHIGSIEQGTDVHWTTQNYIDRKDEKRIFRIISDYTITNEDEEVENIYLHICDEEGKEFTGMTTFHGMSGYILANYARTPTFIRKSTEKLFVKEVIFVLCSSNTLKFLLVAVMHFRIRCTALNTVNEMISCSKETISFSNNCINIKLKSISNKISIGFEQVYADDLQIIIPSGDDNEVIYLRPGYHHSIQVVPTEVGKCVNRLNISRSRCVVKWSELYWTNYSLPVIFEAKPYTFKRCEQLRYAYWSHQKYGCIPNNTGLVAEPLCEGVLILDRPLQKAFLGGGTSLFMGCSCVTMMETFIFLLKLVIQSITKESDYAEEKDEQKDFFAFGIDVNGWLESIREYVRLELS</sequence>
<evidence type="ECO:0000313" key="1">
    <source>
        <dbReference type="Proteomes" id="UP000095283"/>
    </source>
</evidence>